<dbReference type="Pfam" id="PF03551">
    <property type="entry name" value="PadR"/>
    <property type="match status" value="1"/>
</dbReference>
<keyword evidence="2" id="KW-0238">DNA-binding</keyword>
<sequence>MDIPKDLVAASATPLVLTILAEADSYGYAIIKRVAELSAGQLEWTEGLLYPLLHRLERQGHIEGTWGASESGRKRKYYRLTADGRAALAGHQAQWRTVSTALEGAWTAIKLDFGPSGAFA</sequence>
<dbReference type="InterPro" id="IPR005149">
    <property type="entry name" value="Tscrpt_reg_PadR_N"/>
</dbReference>
<dbReference type="RefSeq" id="WP_062074806.1">
    <property type="nucleotide sequence ID" value="NZ_BBRC01000004.1"/>
</dbReference>
<dbReference type="InterPro" id="IPR052509">
    <property type="entry name" value="Metal_resp_DNA-bind_regulator"/>
</dbReference>
<dbReference type="PANTHER" id="PTHR33169">
    <property type="entry name" value="PADR-FAMILY TRANSCRIPTIONAL REGULATOR"/>
    <property type="match status" value="1"/>
</dbReference>
<dbReference type="AlphaFoldDB" id="A0A7Y9Z7F8"/>
<dbReference type="OrthoDB" id="122286at2"/>
<feature type="domain" description="Transcription regulator PadR N-terminal" evidence="1">
    <location>
        <begin position="16"/>
        <end position="89"/>
    </location>
</feature>
<evidence type="ECO:0000313" key="2">
    <source>
        <dbReference type="EMBL" id="NYI40209.1"/>
    </source>
</evidence>
<dbReference type="PANTHER" id="PTHR33169:SF14">
    <property type="entry name" value="TRANSCRIPTIONAL REGULATOR RV3488"/>
    <property type="match status" value="1"/>
</dbReference>
<evidence type="ECO:0000313" key="3">
    <source>
        <dbReference type="Proteomes" id="UP000547973"/>
    </source>
</evidence>
<dbReference type="Gene3D" id="1.10.10.10">
    <property type="entry name" value="Winged helix-like DNA-binding domain superfamily/Winged helix DNA-binding domain"/>
    <property type="match status" value="1"/>
</dbReference>
<dbReference type="InterPro" id="IPR036388">
    <property type="entry name" value="WH-like_DNA-bd_sf"/>
</dbReference>
<dbReference type="GO" id="GO:0003677">
    <property type="term" value="F:DNA binding"/>
    <property type="evidence" value="ECO:0007669"/>
    <property type="project" value="UniProtKB-KW"/>
</dbReference>
<name>A0A7Y9Z7F8_9MICO</name>
<reference evidence="2 3" key="1">
    <citation type="submission" date="2020-07" db="EMBL/GenBank/DDBJ databases">
        <title>Sequencing the genomes of 1000 actinobacteria strains.</title>
        <authorList>
            <person name="Klenk H.-P."/>
        </authorList>
    </citation>
    <scope>NUCLEOTIDE SEQUENCE [LARGE SCALE GENOMIC DNA]</scope>
    <source>
        <strain evidence="2 3">DSM 19970</strain>
    </source>
</reference>
<dbReference type="EMBL" id="JACBZO010000001">
    <property type="protein sequence ID" value="NYI40209.1"/>
    <property type="molecule type" value="Genomic_DNA"/>
</dbReference>
<comment type="caution">
    <text evidence="2">The sequence shown here is derived from an EMBL/GenBank/DDBJ whole genome shotgun (WGS) entry which is preliminary data.</text>
</comment>
<protein>
    <submittedName>
        <fullName evidence="2">DNA-binding PadR family transcriptional regulator</fullName>
    </submittedName>
</protein>
<proteinExistence type="predicted"/>
<accession>A0A7Y9Z7F8</accession>
<dbReference type="SUPFAM" id="SSF46785">
    <property type="entry name" value="Winged helix' DNA-binding domain"/>
    <property type="match status" value="1"/>
</dbReference>
<gene>
    <name evidence="2" type="ORF">BKA03_000328</name>
</gene>
<dbReference type="InterPro" id="IPR036390">
    <property type="entry name" value="WH_DNA-bd_sf"/>
</dbReference>
<keyword evidence="3" id="KW-1185">Reference proteome</keyword>
<evidence type="ECO:0000259" key="1">
    <source>
        <dbReference type="Pfam" id="PF03551"/>
    </source>
</evidence>
<dbReference type="Proteomes" id="UP000547973">
    <property type="component" value="Unassembled WGS sequence"/>
</dbReference>
<organism evidence="2 3">
    <name type="scientific">Demequina lutea</name>
    <dbReference type="NCBI Taxonomy" id="431489"/>
    <lineage>
        <taxon>Bacteria</taxon>
        <taxon>Bacillati</taxon>
        <taxon>Actinomycetota</taxon>
        <taxon>Actinomycetes</taxon>
        <taxon>Micrococcales</taxon>
        <taxon>Demequinaceae</taxon>
        <taxon>Demequina</taxon>
    </lineage>
</organism>